<dbReference type="CDD" id="cd03293">
    <property type="entry name" value="ABC_NrtD_SsuB_transporters"/>
    <property type="match status" value="1"/>
</dbReference>
<dbReference type="PROSITE" id="PS50893">
    <property type="entry name" value="ABC_TRANSPORTER_2"/>
    <property type="match status" value="1"/>
</dbReference>
<protein>
    <submittedName>
        <fullName evidence="5">ABC-type nitrate/sulfonate/bicarbonate transport system, ATPase component</fullName>
    </submittedName>
</protein>
<dbReference type="GO" id="GO:0016887">
    <property type="term" value="F:ATP hydrolysis activity"/>
    <property type="evidence" value="ECO:0007669"/>
    <property type="project" value="InterPro"/>
</dbReference>
<dbReference type="Pfam" id="PF00005">
    <property type="entry name" value="ABC_tran"/>
    <property type="match status" value="1"/>
</dbReference>
<dbReference type="InterPro" id="IPR017871">
    <property type="entry name" value="ABC_transporter-like_CS"/>
</dbReference>
<reference evidence="5 6" key="1">
    <citation type="journal article" date="2012" name="J. Bacteriol.">
        <title>Complete genome sequences of Desulfosporosinus orientis DSM765T, Desulfosporosinus youngiae DSM17734T, Desulfosporosinus meridiei DSM13257T, and Desulfosporosinus acidiphilus DSM22704T.</title>
        <authorList>
            <person name="Pester M."/>
            <person name="Brambilla E."/>
            <person name="Alazard D."/>
            <person name="Rattei T."/>
            <person name="Weinmaier T."/>
            <person name="Han J."/>
            <person name="Lucas S."/>
            <person name="Lapidus A."/>
            <person name="Cheng J.F."/>
            <person name="Goodwin L."/>
            <person name="Pitluck S."/>
            <person name="Peters L."/>
            <person name="Ovchinnikova G."/>
            <person name="Teshima H."/>
            <person name="Detter J.C."/>
            <person name="Han C.S."/>
            <person name="Tapia R."/>
            <person name="Land M.L."/>
            <person name="Hauser L."/>
            <person name="Kyrpides N.C."/>
            <person name="Ivanova N.N."/>
            <person name="Pagani I."/>
            <person name="Huntmann M."/>
            <person name="Wei C.L."/>
            <person name="Davenport K.W."/>
            <person name="Daligault H."/>
            <person name="Chain P.S."/>
            <person name="Chen A."/>
            <person name="Mavromatis K."/>
            <person name="Markowitz V."/>
            <person name="Szeto E."/>
            <person name="Mikhailova N."/>
            <person name="Pati A."/>
            <person name="Wagner M."/>
            <person name="Woyke T."/>
            <person name="Ollivier B."/>
            <person name="Klenk H.P."/>
            <person name="Spring S."/>
            <person name="Loy A."/>
        </authorList>
    </citation>
    <scope>NUCLEOTIDE SEQUENCE [LARGE SCALE GENOMIC DNA]</scope>
    <source>
        <strain evidence="6">DSM 22704 / JCM 16185 / SJ4</strain>
    </source>
</reference>
<accession>I4D1Z5</accession>
<evidence type="ECO:0000256" key="3">
    <source>
        <dbReference type="ARBA" id="ARBA00022840"/>
    </source>
</evidence>
<sequence length="247" mass="27013">MAAFLELKDICKNLPIGREPVQVLKNISFEVAAGELVCIIGKSGCGKTTLLKTIAGLEKQTSGQILLSGQALNGPGRDRGMIFQEPRLFPWLTLEDNIAFGLKGHVSKAARHKTVTGLLEIVGLKDYAKAWPGQLSGGMAQRAAIARALAVDPKILLLDEPFAALDALTRSKLQKDFLDLWQNTLKTCIHVTHDLDEALTLGQRIIILHSNPGRIVDIISLPLPYPRSPEDPELKSVKKRLLSLFVD</sequence>
<evidence type="ECO:0000256" key="1">
    <source>
        <dbReference type="ARBA" id="ARBA00022448"/>
    </source>
</evidence>
<organism evidence="5 6">
    <name type="scientific">Desulfosporosinus acidiphilus (strain DSM 22704 / JCM 16185 / SJ4)</name>
    <dbReference type="NCBI Taxonomy" id="646529"/>
    <lineage>
        <taxon>Bacteria</taxon>
        <taxon>Bacillati</taxon>
        <taxon>Bacillota</taxon>
        <taxon>Clostridia</taxon>
        <taxon>Eubacteriales</taxon>
        <taxon>Desulfitobacteriaceae</taxon>
        <taxon>Desulfosporosinus</taxon>
    </lineage>
</organism>
<keyword evidence="2" id="KW-0547">Nucleotide-binding</keyword>
<dbReference type="InterPro" id="IPR050166">
    <property type="entry name" value="ABC_transporter_ATP-bind"/>
</dbReference>
<evidence type="ECO:0000313" key="6">
    <source>
        <dbReference type="Proteomes" id="UP000002892"/>
    </source>
</evidence>
<dbReference type="RefSeq" id="WP_014825830.1">
    <property type="nucleotide sequence ID" value="NC_018068.1"/>
</dbReference>
<gene>
    <name evidence="5" type="ordered locus">Desaci_0758</name>
</gene>
<name>I4D1Z5_DESAJ</name>
<dbReference type="InterPro" id="IPR003593">
    <property type="entry name" value="AAA+_ATPase"/>
</dbReference>
<evidence type="ECO:0000313" key="5">
    <source>
        <dbReference type="EMBL" id="AFM39819.1"/>
    </source>
</evidence>
<dbReference type="PANTHER" id="PTHR42788:SF13">
    <property type="entry name" value="ALIPHATIC SULFONATES IMPORT ATP-BINDING PROTEIN SSUB"/>
    <property type="match status" value="1"/>
</dbReference>
<keyword evidence="3" id="KW-0067">ATP-binding</keyword>
<feature type="domain" description="ABC transporter" evidence="4">
    <location>
        <begin position="5"/>
        <end position="235"/>
    </location>
</feature>
<dbReference type="SMART" id="SM00382">
    <property type="entry name" value="AAA"/>
    <property type="match status" value="1"/>
</dbReference>
<dbReference type="SUPFAM" id="SSF52540">
    <property type="entry name" value="P-loop containing nucleoside triphosphate hydrolases"/>
    <property type="match status" value="1"/>
</dbReference>
<dbReference type="AlphaFoldDB" id="I4D1Z5"/>
<dbReference type="KEGG" id="dai:Desaci_0758"/>
<dbReference type="InterPro" id="IPR003439">
    <property type="entry name" value="ABC_transporter-like_ATP-bd"/>
</dbReference>
<evidence type="ECO:0000259" key="4">
    <source>
        <dbReference type="PROSITE" id="PS50893"/>
    </source>
</evidence>
<dbReference type="GO" id="GO:0005524">
    <property type="term" value="F:ATP binding"/>
    <property type="evidence" value="ECO:0007669"/>
    <property type="project" value="UniProtKB-KW"/>
</dbReference>
<evidence type="ECO:0000256" key="2">
    <source>
        <dbReference type="ARBA" id="ARBA00022741"/>
    </source>
</evidence>
<dbReference type="PROSITE" id="PS00211">
    <property type="entry name" value="ABC_TRANSPORTER_1"/>
    <property type="match status" value="1"/>
</dbReference>
<dbReference type="InterPro" id="IPR027417">
    <property type="entry name" value="P-loop_NTPase"/>
</dbReference>
<dbReference type="HOGENOM" id="CLU_000604_1_22_9"/>
<dbReference type="PANTHER" id="PTHR42788">
    <property type="entry name" value="TAURINE IMPORT ATP-BINDING PROTEIN-RELATED"/>
    <property type="match status" value="1"/>
</dbReference>
<dbReference type="eggNOG" id="COG1116">
    <property type="taxonomic scope" value="Bacteria"/>
</dbReference>
<keyword evidence="6" id="KW-1185">Reference proteome</keyword>
<keyword evidence="1" id="KW-0813">Transport</keyword>
<proteinExistence type="predicted"/>
<dbReference type="OrthoDB" id="9801958at2"/>
<dbReference type="EMBL" id="CP003639">
    <property type="protein sequence ID" value="AFM39819.1"/>
    <property type="molecule type" value="Genomic_DNA"/>
</dbReference>
<dbReference type="Proteomes" id="UP000002892">
    <property type="component" value="Chromosome"/>
</dbReference>
<dbReference type="Gene3D" id="3.40.50.300">
    <property type="entry name" value="P-loop containing nucleotide triphosphate hydrolases"/>
    <property type="match status" value="1"/>
</dbReference>
<dbReference type="STRING" id="646529.Desaci_0758"/>